<organism evidence="2 3">
    <name type="scientific">Acanthoscelides obtectus</name>
    <name type="common">Bean weevil</name>
    <name type="synonym">Bruchus obtectus</name>
    <dbReference type="NCBI Taxonomy" id="200917"/>
    <lineage>
        <taxon>Eukaryota</taxon>
        <taxon>Metazoa</taxon>
        <taxon>Ecdysozoa</taxon>
        <taxon>Arthropoda</taxon>
        <taxon>Hexapoda</taxon>
        <taxon>Insecta</taxon>
        <taxon>Pterygota</taxon>
        <taxon>Neoptera</taxon>
        <taxon>Endopterygota</taxon>
        <taxon>Coleoptera</taxon>
        <taxon>Polyphaga</taxon>
        <taxon>Cucujiformia</taxon>
        <taxon>Chrysomeloidea</taxon>
        <taxon>Chrysomelidae</taxon>
        <taxon>Bruchinae</taxon>
        <taxon>Bruchini</taxon>
        <taxon>Acanthoscelides</taxon>
    </lineage>
</organism>
<protein>
    <submittedName>
        <fullName evidence="2">Uncharacterized protein</fullName>
    </submittedName>
</protein>
<evidence type="ECO:0000313" key="3">
    <source>
        <dbReference type="Proteomes" id="UP001152888"/>
    </source>
</evidence>
<dbReference type="EMBL" id="CAKOFQ010007012">
    <property type="protein sequence ID" value="CAH1987205.1"/>
    <property type="molecule type" value="Genomic_DNA"/>
</dbReference>
<sequence length="82" mass="9179">MWQMLEEENLVLYQKLDEPSDALQGENQAPSEKVGPVSAKSAQHCISPQTNGLRIRHCRTWATVDARGSSASNTWSRQINLL</sequence>
<keyword evidence="3" id="KW-1185">Reference proteome</keyword>
<gene>
    <name evidence="2" type="ORF">ACAOBT_LOCUS17723</name>
</gene>
<evidence type="ECO:0000256" key="1">
    <source>
        <dbReference type="SAM" id="MobiDB-lite"/>
    </source>
</evidence>
<comment type="caution">
    <text evidence="2">The sequence shown here is derived from an EMBL/GenBank/DDBJ whole genome shotgun (WGS) entry which is preliminary data.</text>
</comment>
<dbReference type="AlphaFoldDB" id="A0A9P0L122"/>
<proteinExistence type="predicted"/>
<feature type="region of interest" description="Disordered" evidence="1">
    <location>
        <begin position="21"/>
        <end position="43"/>
    </location>
</feature>
<accession>A0A9P0L122</accession>
<dbReference type="Proteomes" id="UP001152888">
    <property type="component" value="Unassembled WGS sequence"/>
</dbReference>
<reference evidence="2" key="1">
    <citation type="submission" date="2022-03" db="EMBL/GenBank/DDBJ databases">
        <authorList>
            <person name="Sayadi A."/>
        </authorList>
    </citation>
    <scope>NUCLEOTIDE SEQUENCE</scope>
</reference>
<name>A0A9P0L122_ACAOB</name>
<evidence type="ECO:0000313" key="2">
    <source>
        <dbReference type="EMBL" id="CAH1987205.1"/>
    </source>
</evidence>